<feature type="compositionally biased region" description="Low complexity" evidence="1">
    <location>
        <begin position="38"/>
        <end position="165"/>
    </location>
</feature>
<organism evidence="3 4">
    <name type="scientific">Fusarium piperis</name>
    <dbReference type="NCBI Taxonomy" id="1435070"/>
    <lineage>
        <taxon>Eukaryota</taxon>
        <taxon>Fungi</taxon>
        <taxon>Dikarya</taxon>
        <taxon>Ascomycota</taxon>
        <taxon>Pezizomycotina</taxon>
        <taxon>Sordariomycetes</taxon>
        <taxon>Hypocreomycetidae</taxon>
        <taxon>Hypocreales</taxon>
        <taxon>Nectriaceae</taxon>
        <taxon>Fusarium</taxon>
        <taxon>Fusarium solani species complex</taxon>
    </lineage>
</organism>
<feature type="signal peptide" evidence="2">
    <location>
        <begin position="1"/>
        <end position="21"/>
    </location>
</feature>
<accession>A0A9W8WAI1</accession>
<sequence length="308" mass="31488">MVSPKLLAALAALYLAVGSEAGVCRPQTTTALSITTSNGATTASTTSTTSASTETVSVTSPETSVVSSETSSSADTSEPTTETASTSAQGTTSATEGTTTTAETTLTTAESNTLTTKGTTSTAEDTTSTTQGTTTTTGTASTTSEDTSSTTDGTTTTEAASTTTTRGPLPPTVTAKVTLKMPPGFAFTLALKDENNYLMAHYAAEDTFTFIREGGTVTLGPDGSKKLVLYNPDSDKAIIRLMTEATAAVLPHEDITCSLADDDTISCEAPSVGFADLYLCGSYIYLGKPGLEDGWCYVIDGNIRMASS</sequence>
<name>A0A9W8WAI1_9HYPO</name>
<protein>
    <submittedName>
        <fullName evidence="3">Uncharacterized protein</fullName>
    </submittedName>
</protein>
<proteinExistence type="predicted"/>
<gene>
    <name evidence="3" type="ORF">N0V84_007165</name>
</gene>
<dbReference type="AlphaFoldDB" id="A0A9W8WAI1"/>
<evidence type="ECO:0000313" key="3">
    <source>
        <dbReference type="EMBL" id="KAJ4317803.1"/>
    </source>
</evidence>
<dbReference type="OrthoDB" id="5106953at2759"/>
<keyword evidence="4" id="KW-1185">Reference proteome</keyword>
<feature type="region of interest" description="Disordered" evidence="1">
    <location>
        <begin position="38"/>
        <end position="173"/>
    </location>
</feature>
<evidence type="ECO:0000256" key="2">
    <source>
        <dbReference type="SAM" id="SignalP"/>
    </source>
</evidence>
<keyword evidence="2" id="KW-0732">Signal</keyword>
<evidence type="ECO:0000256" key="1">
    <source>
        <dbReference type="SAM" id="MobiDB-lite"/>
    </source>
</evidence>
<comment type="caution">
    <text evidence="3">The sequence shown here is derived from an EMBL/GenBank/DDBJ whole genome shotgun (WGS) entry which is preliminary data.</text>
</comment>
<reference evidence="3" key="1">
    <citation type="submission" date="2022-10" db="EMBL/GenBank/DDBJ databases">
        <title>Tapping the CABI collections for fungal endophytes: first genome assemblies for Collariella, Neodidymelliopsis, Ascochyta clinopodiicola, Didymella pomorum, Didymosphaeria variabile, Neocosmospora piperis and Neocucurbitaria cava.</title>
        <authorList>
            <person name="Hill R."/>
        </authorList>
    </citation>
    <scope>NUCLEOTIDE SEQUENCE</scope>
    <source>
        <strain evidence="3">IMI 366586</strain>
    </source>
</reference>
<evidence type="ECO:0000313" key="4">
    <source>
        <dbReference type="Proteomes" id="UP001140502"/>
    </source>
</evidence>
<dbReference type="Proteomes" id="UP001140502">
    <property type="component" value="Unassembled WGS sequence"/>
</dbReference>
<feature type="chain" id="PRO_5040839056" evidence="2">
    <location>
        <begin position="22"/>
        <end position="308"/>
    </location>
</feature>
<dbReference type="EMBL" id="JAPEUR010000153">
    <property type="protein sequence ID" value="KAJ4317803.1"/>
    <property type="molecule type" value="Genomic_DNA"/>
</dbReference>